<dbReference type="Pfam" id="PF02934">
    <property type="entry name" value="GatB_N"/>
    <property type="match status" value="1"/>
</dbReference>
<accession>A0A0G0LT36</accession>
<evidence type="ECO:0000256" key="1">
    <source>
        <dbReference type="ARBA" id="ARBA00005306"/>
    </source>
</evidence>
<dbReference type="GO" id="GO:0006412">
    <property type="term" value="P:translation"/>
    <property type="evidence" value="ECO:0007669"/>
    <property type="project" value="UniProtKB-UniRule"/>
</dbReference>
<dbReference type="InterPro" id="IPR006075">
    <property type="entry name" value="Asn/Gln-tRNA_Trfase_suB/E_cat"/>
</dbReference>
<name>A0A0G0LT36_9BACT</name>
<gene>
    <name evidence="10" type="primary">gatB</name>
    <name evidence="12" type="ORF">UT19_C0003G0002</name>
</gene>
<evidence type="ECO:0000256" key="2">
    <source>
        <dbReference type="ARBA" id="ARBA00011123"/>
    </source>
</evidence>
<dbReference type="Gene3D" id="1.10.10.410">
    <property type="match status" value="1"/>
</dbReference>
<dbReference type="NCBIfam" id="TIGR00133">
    <property type="entry name" value="gatB"/>
    <property type="match status" value="1"/>
</dbReference>
<dbReference type="EMBL" id="LBVW01000003">
    <property type="protein sequence ID" value="KKQ94197.1"/>
    <property type="molecule type" value="Genomic_DNA"/>
</dbReference>
<feature type="domain" description="Asn/Gln amidotransferase" evidence="11">
    <location>
        <begin position="327"/>
        <end position="433"/>
    </location>
</feature>
<dbReference type="Proteomes" id="UP000034932">
    <property type="component" value="Unassembled WGS sequence"/>
</dbReference>
<evidence type="ECO:0000256" key="3">
    <source>
        <dbReference type="ARBA" id="ARBA00022598"/>
    </source>
</evidence>
<dbReference type="InterPro" id="IPR004413">
    <property type="entry name" value="GatB"/>
</dbReference>
<keyword evidence="4 10" id="KW-0547">Nucleotide-binding</keyword>
<comment type="similarity">
    <text evidence="1 10">Belongs to the GatB/GatE family. GatB subfamily.</text>
</comment>
<comment type="caution">
    <text evidence="12">The sequence shown here is derived from an EMBL/GenBank/DDBJ whole genome shotgun (WGS) entry which is preliminary data.</text>
</comment>
<dbReference type="GO" id="GO:0050567">
    <property type="term" value="F:glutaminyl-tRNA synthase (glutamine-hydrolyzing) activity"/>
    <property type="evidence" value="ECO:0007669"/>
    <property type="project" value="UniProtKB-UniRule"/>
</dbReference>
<sequence length="434" mass="49382">MSNFVETVGMETHVELRTRSKMFCGCPADHFGKKPNTQTCPVCLGLPGALPVPNKKAIEWSILIGLALNCKINKLSKFDRKHYFYPDLPKGYQISQYDEPIAINGFLDTSFGRVGIERVHIEEDTGKLQHKKINGENLTLVDFNRSGVPLIEIVTKPDIHSGVQAKEFGQKLQQVIRTLGVSDCDMEKGSMRLEANISWGLNWSYKVEVKNLNSFRFVDKAIEFELKRQKQILDKGETPRQETRGWSEGNNETISQRFKETASDYRYFPEPDIPPMEFSDDFIKKLKRKIPRLPDEIAKEFIEKYKVRKSYAQILTGSKSLTEYAYIVFNLALKKKIEPDRMAGIIVNQKVDISKVPPESLLKKIKIKEEGKVTEESELAILVEKAIKELPKAADDYKKGKVNAISVIIGKVMSLSKGHADPIKVKEILHKKLL</sequence>
<dbReference type="InterPro" id="IPR003789">
    <property type="entry name" value="Asn/Gln_tRNA_amidoTrase-B-like"/>
</dbReference>
<dbReference type="PROSITE" id="PS01234">
    <property type="entry name" value="GATB"/>
    <property type="match status" value="1"/>
</dbReference>
<evidence type="ECO:0000256" key="4">
    <source>
        <dbReference type="ARBA" id="ARBA00022741"/>
    </source>
</evidence>
<dbReference type="GO" id="GO:0016740">
    <property type="term" value="F:transferase activity"/>
    <property type="evidence" value="ECO:0007669"/>
    <property type="project" value="UniProtKB-KW"/>
</dbReference>
<reference evidence="12 13" key="1">
    <citation type="journal article" date="2015" name="Nature">
        <title>rRNA introns, odd ribosomes, and small enigmatic genomes across a large radiation of phyla.</title>
        <authorList>
            <person name="Brown C.T."/>
            <person name="Hug L.A."/>
            <person name="Thomas B.C."/>
            <person name="Sharon I."/>
            <person name="Castelle C.J."/>
            <person name="Singh A."/>
            <person name="Wilkins M.J."/>
            <person name="Williams K.H."/>
            <person name="Banfield J.F."/>
        </authorList>
    </citation>
    <scope>NUCLEOTIDE SEQUENCE [LARGE SCALE GENOMIC DNA]</scope>
</reference>
<dbReference type="SUPFAM" id="SSF55931">
    <property type="entry name" value="Glutamine synthetase/guanido kinase"/>
    <property type="match status" value="1"/>
</dbReference>
<dbReference type="InterPro" id="IPR023168">
    <property type="entry name" value="GatB_Yqey_C_2"/>
</dbReference>
<dbReference type="GO" id="GO:0050566">
    <property type="term" value="F:asparaginyl-tRNA synthase (glutamine-hydrolyzing) activity"/>
    <property type="evidence" value="ECO:0007669"/>
    <property type="project" value="RHEA"/>
</dbReference>
<evidence type="ECO:0000256" key="7">
    <source>
        <dbReference type="ARBA" id="ARBA00024799"/>
    </source>
</evidence>
<dbReference type="InterPro" id="IPR017958">
    <property type="entry name" value="Gln-tRNA_amidoTrfase_suB_CS"/>
</dbReference>
<dbReference type="NCBIfam" id="NF004012">
    <property type="entry name" value="PRK05477.1-2"/>
    <property type="match status" value="1"/>
</dbReference>
<evidence type="ECO:0000256" key="8">
    <source>
        <dbReference type="ARBA" id="ARBA00047380"/>
    </source>
</evidence>
<evidence type="ECO:0000256" key="10">
    <source>
        <dbReference type="HAMAP-Rule" id="MF_00121"/>
    </source>
</evidence>
<dbReference type="STRING" id="1618573.UT19_C0003G0002"/>
<keyword evidence="6 10" id="KW-0648">Protein biosynthesis</keyword>
<evidence type="ECO:0000256" key="5">
    <source>
        <dbReference type="ARBA" id="ARBA00022840"/>
    </source>
</evidence>
<comment type="function">
    <text evidence="7 10">Allows the formation of correctly charged Asn-tRNA(Asn) or Gln-tRNA(Gln) through the transamidation of misacylated Asp-tRNA(Asn) or Glu-tRNA(Gln) in organisms which lack either or both of asparaginyl-tRNA or glutaminyl-tRNA synthetases. The reaction takes place in the presence of glutamine and ATP through an activated phospho-Asp-tRNA(Asn) or phospho-Glu-tRNA(Gln).</text>
</comment>
<dbReference type="PANTHER" id="PTHR11659">
    <property type="entry name" value="GLUTAMYL-TRNA GLN AMIDOTRANSFERASE SUBUNIT B MITOCHONDRIAL AND PROKARYOTIC PET112-RELATED"/>
    <property type="match status" value="1"/>
</dbReference>
<comment type="subunit">
    <text evidence="2 10">Heterotrimer of A, B and C subunits.</text>
</comment>
<dbReference type="AlphaFoldDB" id="A0A0G0LT36"/>
<dbReference type="HAMAP" id="MF_00121">
    <property type="entry name" value="GatB"/>
    <property type="match status" value="1"/>
</dbReference>
<dbReference type="InterPro" id="IPR018027">
    <property type="entry name" value="Asn/Gln_amidotransferase"/>
</dbReference>
<dbReference type="PATRIC" id="fig|1618573.3.peg.188"/>
<evidence type="ECO:0000313" key="12">
    <source>
        <dbReference type="EMBL" id="KKQ94197.1"/>
    </source>
</evidence>
<proteinExistence type="inferred from homology"/>
<evidence type="ECO:0000313" key="13">
    <source>
        <dbReference type="Proteomes" id="UP000034932"/>
    </source>
</evidence>
<dbReference type="InterPro" id="IPR017959">
    <property type="entry name" value="Asn/Gln-tRNA_amidoTrfase_suB/E"/>
</dbReference>
<dbReference type="Pfam" id="PF02637">
    <property type="entry name" value="GatB_Yqey"/>
    <property type="match status" value="1"/>
</dbReference>
<evidence type="ECO:0000256" key="9">
    <source>
        <dbReference type="ARBA" id="ARBA00047913"/>
    </source>
</evidence>
<keyword evidence="3 10" id="KW-0436">Ligase</keyword>
<dbReference type="EC" id="6.3.5.-" evidence="10"/>
<organism evidence="12 13">
    <name type="scientific">Candidatus Woesebacteria bacterium GW2011_GWB1_39_10b</name>
    <dbReference type="NCBI Taxonomy" id="1618573"/>
    <lineage>
        <taxon>Bacteria</taxon>
        <taxon>Candidatus Woeseibacteriota</taxon>
    </lineage>
</organism>
<dbReference type="SMART" id="SM00845">
    <property type="entry name" value="GatB_Yqey"/>
    <property type="match status" value="1"/>
</dbReference>
<protein>
    <recommendedName>
        <fullName evidence="10">Aspartyl/glutamyl-tRNA(Asn/Gln) amidotransferase subunit B</fullName>
        <shortName evidence="10">Asp/Glu-ADT subunit B</shortName>
        <ecNumber evidence="10">6.3.5.-</ecNumber>
    </recommendedName>
</protein>
<evidence type="ECO:0000259" key="11">
    <source>
        <dbReference type="SMART" id="SM00845"/>
    </source>
</evidence>
<keyword evidence="5 10" id="KW-0067">ATP-binding</keyword>
<evidence type="ECO:0000256" key="6">
    <source>
        <dbReference type="ARBA" id="ARBA00022917"/>
    </source>
</evidence>
<comment type="catalytic activity">
    <reaction evidence="9 10">
        <text>L-glutamyl-tRNA(Gln) + L-glutamine + ATP + H2O = L-glutaminyl-tRNA(Gln) + L-glutamate + ADP + phosphate + H(+)</text>
        <dbReference type="Rhea" id="RHEA:17521"/>
        <dbReference type="Rhea" id="RHEA-COMP:9681"/>
        <dbReference type="Rhea" id="RHEA-COMP:9684"/>
        <dbReference type="ChEBI" id="CHEBI:15377"/>
        <dbReference type="ChEBI" id="CHEBI:15378"/>
        <dbReference type="ChEBI" id="CHEBI:29985"/>
        <dbReference type="ChEBI" id="CHEBI:30616"/>
        <dbReference type="ChEBI" id="CHEBI:43474"/>
        <dbReference type="ChEBI" id="CHEBI:58359"/>
        <dbReference type="ChEBI" id="CHEBI:78520"/>
        <dbReference type="ChEBI" id="CHEBI:78521"/>
        <dbReference type="ChEBI" id="CHEBI:456216"/>
    </reaction>
</comment>
<comment type="catalytic activity">
    <reaction evidence="8 10">
        <text>L-aspartyl-tRNA(Asn) + L-glutamine + ATP + H2O = L-asparaginyl-tRNA(Asn) + L-glutamate + ADP + phosphate + 2 H(+)</text>
        <dbReference type="Rhea" id="RHEA:14513"/>
        <dbReference type="Rhea" id="RHEA-COMP:9674"/>
        <dbReference type="Rhea" id="RHEA-COMP:9677"/>
        <dbReference type="ChEBI" id="CHEBI:15377"/>
        <dbReference type="ChEBI" id="CHEBI:15378"/>
        <dbReference type="ChEBI" id="CHEBI:29985"/>
        <dbReference type="ChEBI" id="CHEBI:30616"/>
        <dbReference type="ChEBI" id="CHEBI:43474"/>
        <dbReference type="ChEBI" id="CHEBI:58359"/>
        <dbReference type="ChEBI" id="CHEBI:78515"/>
        <dbReference type="ChEBI" id="CHEBI:78516"/>
        <dbReference type="ChEBI" id="CHEBI:456216"/>
    </reaction>
</comment>
<dbReference type="GO" id="GO:0005524">
    <property type="term" value="F:ATP binding"/>
    <property type="evidence" value="ECO:0007669"/>
    <property type="project" value="UniProtKB-KW"/>
</dbReference>
<dbReference type="InterPro" id="IPR014746">
    <property type="entry name" value="Gln_synth/guanido_kin_cat_dom"/>
</dbReference>
<dbReference type="SUPFAM" id="SSF89095">
    <property type="entry name" value="GatB/YqeY motif"/>
    <property type="match status" value="1"/>
</dbReference>
<keyword evidence="12" id="KW-0808">Transferase</keyword>